<dbReference type="RefSeq" id="WP_264791028.1">
    <property type="nucleotide sequence ID" value="NZ_AP026867.1"/>
</dbReference>
<dbReference type="PANTHER" id="PTHR15160">
    <property type="entry name" value="VON HIPPEL-LINDAU PROTEIN"/>
    <property type="match status" value="1"/>
</dbReference>
<dbReference type="EMBL" id="AP026867">
    <property type="protein sequence ID" value="BDS09658.1"/>
    <property type="molecule type" value="Genomic_DNA"/>
</dbReference>
<dbReference type="Pfam" id="PF02577">
    <property type="entry name" value="BFN_dom"/>
    <property type="match status" value="1"/>
</dbReference>
<proteinExistence type="predicted"/>
<dbReference type="AlphaFoldDB" id="A0A915VKF2"/>
<dbReference type="InterPro" id="IPR036104">
    <property type="entry name" value="BFN_sf"/>
</dbReference>
<feature type="domain" description="UVR" evidence="1">
    <location>
        <begin position="162"/>
        <end position="197"/>
    </location>
</feature>
<feature type="domain" description="BFN" evidence="2">
    <location>
        <begin position="3"/>
        <end position="135"/>
    </location>
</feature>
<dbReference type="PANTHER" id="PTHR15160:SF1">
    <property type="entry name" value="VON HIPPEL-LINDAU DISEASE TUMOR SUPPRESSOR"/>
    <property type="match status" value="1"/>
</dbReference>
<evidence type="ECO:0000313" key="4">
    <source>
        <dbReference type="Proteomes" id="UP001060919"/>
    </source>
</evidence>
<dbReference type="Proteomes" id="UP001060919">
    <property type="component" value="Chromosome"/>
</dbReference>
<dbReference type="PROSITE" id="PS50151">
    <property type="entry name" value="UVR"/>
    <property type="match status" value="1"/>
</dbReference>
<name>A0A915VKF2_9BACT</name>
<dbReference type="Pfam" id="PF02151">
    <property type="entry name" value="UVR"/>
    <property type="match status" value="1"/>
</dbReference>
<dbReference type="Gene3D" id="3.10.690.10">
    <property type="entry name" value="Bifunctional nuclease domain"/>
    <property type="match status" value="1"/>
</dbReference>
<accession>A0A915VKF2</accession>
<dbReference type="InterPro" id="IPR001943">
    <property type="entry name" value="UVR_dom"/>
</dbReference>
<keyword evidence="4" id="KW-1185">Reference proteome</keyword>
<organism evidence="3 4">
    <name type="scientific">Aureispira anguillae</name>
    <dbReference type="NCBI Taxonomy" id="2864201"/>
    <lineage>
        <taxon>Bacteria</taxon>
        <taxon>Pseudomonadati</taxon>
        <taxon>Bacteroidota</taxon>
        <taxon>Saprospiria</taxon>
        <taxon>Saprospirales</taxon>
        <taxon>Saprospiraceae</taxon>
        <taxon>Aureispira</taxon>
    </lineage>
</organism>
<dbReference type="KEGG" id="aup:AsAng_0003620"/>
<sequence>MKKIELEIVALSHSLAQTQNYAIVLGEQEGARRLPIVIGEFEAQAIAVAMEGMAPSRPMTHDLFKNALTGFNIEIKEVVINNLVDGIFYANLICILDGKQTEVDSRTSDALALAVRFGCPIYTFEFILEQAGIILEEETEKEVQRAKNRRTDRQPKTKTLDEQSVDELSKLLQNALESEDYEKAAKIRDELNKRNNS</sequence>
<dbReference type="GO" id="GO:0004518">
    <property type="term" value="F:nuclease activity"/>
    <property type="evidence" value="ECO:0007669"/>
    <property type="project" value="InterPro"/>
</dbReference>
<evidence type="ECO:0000259" key="2">
    <source>
        <dbReference type="PROSITE" id="PS51658"/>
    </source>
</evidence>
<dbReference type="PROSITE" id="PS51658">
    <property type="entry name" value="BFN"/>
    <property type="match status" value="1"/>
</dbReference>
<evidence type="ECO:0000259" key="1">
    <source>
        <dbReference type="PROSITE" id="PS50151"/>
    </source>
</evidence>
<gene>
    <name evidence="3" type="ORF">AsAng_0003620</name>
</gene>
<dbReference type="SUPFAM" id="SSF103256">
    <property type="entry name" value="Hypothetical protein TM0160"/>
    <property type="match status" value="1"/>
</dbReference>
<reference evidence="3" key="1">
    <citation type="submission" date="2022-09" db="EMBL/GenBank/DDBJ databases">
        <title>Aureispira anguillicida sp. nov., isolated from Leptocephalus of Japanese eel Anguilla japonica.</title>
        <authorList>
            <person name="Yuasa K."/>
            <person name="Mekata T."/>
            <person name="Ikunari K."/>
        </authorList>
    </citation>
    <scope>NUCLEOTIDE SEQUENCE</scope>
    <source>
        <strain evidence="3">EL160426</strain>
    </source>
</reference>
<evidence type="ECO:0000313" key="3">
    <source>
        <dbReference type="EMBL" id="BDS09658.1"/>
    </source>
</evidence>
<dbReference type="InterPro" id="IPR003729">
    <property type="entry name" value="Bi_nuclease_dom"/>
</dbReference>
<protein>
    <submittedName>
        <fullName evidence="3">Bifunctional nuclease family protein</fullName>
    </submittedName>
</protein>